<dbReference type="Proteomes" id="UP001165960">
    <property type="component" value="Unassembled WGS sequence"/>
</dbReference>
<gene>
    <name evidence="1" type="ORF">DSO57_1022522</name>
</gene>
<evidence type="ECO:0000313" key="2">
    <source>
        <dbReference type="Proteomes" id="UP001165960"/>
    </source>
</evidence>
<dbReference type="EMBL" id="QTSX02006503">
    <property type="protein sequence ID" value="KAJ9053615.1"/>
    <property type="molecule type" value="Genomic_DNA"/>
</dbReference>
<proteinExistence type="predicted"/>
<name>A0ACC2RU61_9FUNG</name>
<reference evidence="1" key="1">
    <citation type="submission" date="2022-04" db="EMBL/GenBank/DDBJ databases">
        <title>Genome of the entomopathogenic fungus Entomophthora muscae.</title>
        <authorList>
            <person name="Elya C."/>
            <person name="Lovett B.R."/>
            <person name="Lee E."/>
            <person name="Macias A.M."/>
            <person name="Hajek A.E."/>
            <person name="De Bivort B.L."/>
            <person name="Kasson M.T."/>
            <person name="De Fine Licht H.H."/>
            <person name="Stajich J.E."/>
        </authorList>
    </citation>
    <scope>NUCLEOTIDE SEQUENCE</scope>
    <source>
        <strain evidence="1">Berkeley</strain>
    </source>
</reference>
<evidence type="ECO:0000313" key="1">
    <source>
        <dbReference type="EMBL" id="KAJ9053615.1"/>
    </source>
</evidence>
<protein>
    <submittedName>
        <fullName evidence="1">Uncharacterized protein</fullName>
    </submittedName>
</protein>
<keyword evidence="2" id="KW-1185">Reference proteome</keyword>
<comment type="caution">
    <text evidence="1">The sequence shown here is derived from an EMBL/GenBank/DDBJ whole genome shotgun (WGS) entry which is preliminary data.</text>
</comment>
<sequence length="1238" mass="139328">MSSHIKHLSEICTLVLLFLFAIGSYQTYDVLVDIFLQLPFLHDGYDPENKIKPAEMRARLENDVRYRVARLSLNDTLVKLADLHEQGWFERISLFLRPDINMIIKAAVEGFVSPSFELPDPESIPSYIKSSRPTPSVPRGLFYSLQGDRRNTPFLAPELGQEFYLKSLHLCPSTVLVGHIKDVFCLTYDCTGHRLITGSDDSLIKVWDIKTGGLIFTLKGHNAPISDFHIFEDGQHLISCDTEGFVVLWDLAYGIVKAKRKLGRCCITNIFFLPANFGKTFSFFAAGDNGICYHQEMELDFFFDPDLTKISQHLYKAKKMLVACRNPTGTLIAYGGEDFMIYIAQPTLKVSEEELEDVEDICRPNRLAWGAPQIKTILHGHTFSVATLEFNKSGERLLSSSQDNTARVWSHDPSTEVWSCVIMGEEIDFELDDGTVQPLMKGHRVRESMLTGLEHNICSAVWASDDNIIMVSYDSGLLRMFCSHSGHLLCSNQLSEFPIHALAPHPTRTDLVLVACYQGKVAIINACNGRQVEFWDYKEEYCFIEAKWSPTGDHFSLSAEGGKCFTYASALDIGHTVPAISGAQQCLSTDFVSLPSTSSFPMHGTETRRNEFKKYDLKNFTCDTQPEIFQKPADFGKEYTCTALTEAPCDPSTIAPLLEHLRWKSLGTTNELPKLYQYKKYRREHLGLFQEAEINEDMEPLVLPQSPKDADYVQTSNVSSEDEPEDEPGSEASLIDSDISFVRSFSPLRTRRRAREIDSPKKSPRRNRRNRFPVRATRAQTMYVESGHSQISGSESNQEDIIMDPAQLEELAGRMNISEYPLPDGALLDNEWAKLIDQPTGSYFPQVNDPIIYLPSGHREYAANCNIEPVLAQVPAIEGLPHFSLTEYGVVQTIKFYIDNSVPLAEICLKFKSGATLKVVIGPHLPRFIVHQATYDAAALRHVSQGSLVQLHGRGEYQKVVNVSTDSDPWNAFQLQGLEGRFGIWELFIAPPLVSLDTATVAKYTRVIRQLSQDSHFDLFVDQIDLATYPEYVSFVPVPMFLSLISLRLRNNFYRCEEAFMQDLQQIHTNARAFNLPKSEIVYQAKALVVRAKALIQDAPKPESSSESESSSPIPSPRRPKRSRPVKTSTQRPKSKLKAPSDPEYGSEEIESLASSGSIATLDDSTEEDSEDDTPRKRARKPTSSHVAAPRKSRQAIQGRSLRPRQQVNYVSNIHFSDSSEAPPSQRPQRNIVVSDDD</sequence>
<accession>A0ACC2RU61</accession>
<organism evidence="1 2">
    <name type="scientific">Entomophthora muscae</name>
    <dbReference type="NCBI Taxonomy" id="34485"/>
    <lineage>
        <taxon>Eukaryota</taxon>
        <taxon>Fungi</taxon>
        <taxon>Fungi incertae sedis</taxon>
        <taxon>Zoopagomycota</taxon>
        <taxon>Entomophthoromycotina</taxon>
        <taxon>Entomophthoromycetes</taxon>
        <taxon>Entomophthorales</taxon>
        <taxon>Entomophthoraceae</taxon>
        <taxon>Entomophthora</taxon>
    </lineage>
</organism>